<reference evidence="1 2" key="1">
    <citation type="submission" date="2016-09" db="EMBL/GenBank/DDBJ databases">
        <authorList>
            <person name="Reverchon S."/>
            <person name="Nasser W."/>
            <person name="Leonard S."/>
            <person name="Brochier C."/>
            <person name="Duprey A."/>
        </authorList>
    </citation>
    <scope>NUCLEOTIDE SEQUENCE [LARGE SCALE GENOMIC DNA]</scope>
    <source>
        <strain evidence="1 2">174/2</strain>
    </source>
</reference>
<organism evidence="1 2">
    <name type="scientific">Dickeya aquatica</name>
    <dbReference type="NCBI Taxonomy" id="1401087"/>
    <lineage>
        <taxon>Bacteria</taxon>
        <taxon>Pseudomonadati</taxon>
        <taxon>Pseudomonadota</taxon>
        <taxon>Gammaproteobacteria</taxon>
        <taxon>Enterobacterales</taxon>
        <taxon>Pectobacteriaceae</taxon>
        <taxon>Dickeya</taxon>
    </lineage>
</organism>
<dbReference type="RefSeq" id="WP_035343742.1">
    <property type="nucleotide sequence ID" value="NZ_LT615367.1"/>
</dbReference>
<accession>A0A375ADT0</accession>
<dbReference type="KEGG" id="daq:DAQ1742_03445"/>
<proteinExistence type="predicted"/>
<evidence type="ECO:0000313" key="2">
    <source>
        <dbReference type="Proteomes" id="UP000294820"/>
    </source>
</evidence>
<gene>
    <name evidence="1" type="ORF">DAQ1742_03445</name>
</gene>
<dbReference type="EMBL" id="LT615367">
    <property type="protein sequence ID" value="SLM64253.1"/>
    <property type="molecule type" value="Genomic_DNA"/>
</dbReference>
<dbReference type="AlphaFoldDB" id="A0A375ADT0"/>
<keyword evidence="2" id="KW-1185">Reference proteome</keyword>
<protein>
    <submittedName>
        <fullName evidence="1">Uncharacterized protein</fullName>
    </submittedName>
</protein>
<dbReference type="Proteomes" id="UP000294820">
    <property type="component" value="Chromosome 1"/>
</dbReference>
<sequence length="96" mass="11342">MNKKNNGFNKIATEMFLKSAMKEYLMFFLSMTKKDPKEVAGLLMDNQYMGKTYKEIIEKVKGNVAKNKRHLIDYEWVRMHMETVVIKALSLLNMQM</sequence>
<evidence type="ECO:0000313" key="1">
    <source>
        <dbReference type="EMBL" id="SLM64253.1"/>
    </source>
</evidence>
<name>A0A375ADT0_9GAMM</name>